<sequence>MSNSSSAKQRENEVGIGFQVLKDILQPKHRGDLRIQIVSECANSAFLNGFRNQWGNLDLQQKEPDVPRVISLGLIDKEYNKIRKQANREEIEYMRQQNKDTDNIEYFSDSEDYSDTEEQDEQDKRDNEDYCNEDIDDDYDMNATRKSKSLSSTIRDSNRSPSPNKQKKTIVLKQINAKLGLFTEAFVYFLSYHLNGSGKQLLTHIKLENSSKKVNNDVILSGNSKTLLDLPFLP</sequence>
<feature type="region of interest" description="Disordered" evidence="1">
    <location>
        <begin position="94"/>
        <end position="167"/>
    </location>
</feature>
<evidence type="ECO:0000256" key="1">
    <source>
        <dbReference type="SAM" id="MobiDB-lite"/>
    </source>
</evidence>
<dbReference type="Proteomes" id="UP000324800">
    <property type="component" value="Unassembled WGS sequence"/>
</dbReference>
<evidence type="ECO:0000313" key="3">
    <source>
        <dbReference type="Proteomes" id="UP000324800"/>
    </source>
</evidence>
<dbReference type="AlphaFoldDB" id="A0A5J4TPM0"/>
<proteinExistence type="predicted"/>
<feature type="compositionally biased region" description="Acidic residues" evidence="1">
    <location>
        <begin position="129"/>
        <end position="140"/>
    </location>
</feature>
<gene>
    <name evidence="2" type="ORF">EZS28_044235</name>
</gene>
<feature type="compositionally biased region" description="Polar residues" evidence="1">
    <location>
        <begin position="149"/>
        <end position="164"/>
    </location>
</feature>
<name>A0A5J4TPM0_9EUKA</name>
<protein>
    <submittedName>
        <fullName evidence="2">Uncharacterized protein</fullName>
    </submittedName>
</protein>
<comment type="caution">
    <text evidence="2">The sequence shown here is derived from an EMBL/GenBank/DDBJ whole genome shotgun (WGS) entry which is preliminary data.</text>
</comment>
<reference evidence="2 3" key="1">
    <citation type="submission" date="2019-03" db="EMBL/GenBank/DDBJ databases">
        <title>Single cell metagenomics reveals metabolic interactions within the superorganism composed of flagellate Streblomastix strix and complex community of Bacteroidetes bacteria on its surface.</title>
        <authorList>
            <person name="Treitli S.C."/>
            <person name="Kolisko M."/>
            <person name="Husnik F."/>
            <person name="Keeling P."/>
            <person name="Hampl V."/>
        </authorList>
    </citation>
    <scope>NUCLEOTIDE SEQUENCE [LARGE SCALE GENOMIC DNA]</scope>
    <source>
        <strain evidence="2">ST1C</strain>
    </source>
</reference>
<accession>A0A5J4TPM0</accession>
<dbReference type="EMBL" id="SNRW01027212">
    <property type="protein sequence ID" value="KAA6360238.1"/>
    <property type="molecule type" value="Genomic_DNA"/>
</dbReference>
<evidence type="ECO:0000313" key="2">
    <source>
        <dbReference type="EMBL" id="KAA6360238.1"/>
    </source>
</evidence>
<feature type="compositionally biased region" description="Acidic residues" evidence="1">
    <location>
        <begin position="108"/>
        <end position="121"/>
    </location>
</feature>
<organism evidence="2 3">
    <name type="scientific">Streblomastix strix</name>
    <dbReference type="NCBI Taxonomy" id="222440"/>
    <lineage>
        <taxon>Eukaryota</taxon>
        <taxon>Metamonada</taxon>
        <taxon>Preaxostyla</taxon>
        <taxon>Oxymonadida</taxon>
        <taxon>Streblomastigidae</taxon>
        <taxon>Streblomastix</taxon>
    </lineage>
</organism>